<dbReference type="PANTHER" id="PTHR43228:SF8">
    <property type="entry name" value="TRANSCRIPTIONAL REGULATORY PROTEIN GLNL"/>
    <property type="match status" value="1"/>
</dbReference>
<dbReference type="RefSeq" id="WP_206707559.1">
    <property type="nucleotide sequence ID" value="NZ_CP059066.1"/>
</dbReference>
<gene>
    <name evidence="5" type="primary">cheY_4</name>
    <name evidence="5" type="ORF">H0A61_02649</name>
</gene>
<name>A0A8A0RRW1_9FIRM</name>
<protein>
    <recommendedName>
        <fullName evidence="1">Stage 0 sporulation protein A homolog</fullName>
    </recommendedName>
</protein>
<dbReference type="InterPro" id="IPR001789">
    <property type="entry name" value="Sig_transdc_resp-reg_receiver"/>
</dbReference>
<dbReference type="Gene3D" id="3.40.50.2300">
    <property type="match status" value="1"/>
</dbReference>
<keyword evidence="6" id="KW-1185">Reference proteome</keyword>
<comment type="function">
    <text evidence="2">May play the central regulatory role in sporulation. It may be an element of the effector pathway responsible for the activation of sporulation genes in response to nutritional stress. Spo0A may act in concert with spo0H (a sigma factor) to control the expression of some genes that are critical to the sporulation process.</text>
</comment>
<dbReference type="GO" id="GO:0000160">
    <property type="term" value="P:phosphorelay signal transduction system"/>
    <property type="evidence" value="ECO:0007669"/>
    <property type="project" value="InterPro"/>
</dbReference>
<feature type="modified residue" description="4-aspartylphosphate" evidence="3">
    <location>
        <position position="55"/>
    </location>
</feature>
<accession>A0A8A0RRW1</accession>
<evidence type="ECO:0000259" key="4">
    <source>
        <dbReference type="PROSITE" id="PS50110"/>
    </source>
</evidence>
<dbReference type="InterPro" id="IPR011006">
    <property type="entry name" value="CheY-like_superfamily"/>
</dbReference>
<dbReference type="PROSITE" id="PS50110">
    <property type="entry name" value="RESPONSE_REGULATORY"/>
    <property type="match status" value="1"/>
</dbReference>
<dbReference type="InterPro" id="IPR052048">
    <property type="entry name" value="ST_Response_Regulator"/>
</dbReference>
<dbReference type="SUPFAM" id="SSF52172">
    <property type="entry name" value="CheY-like"/>
    <property type="match status" value="1"/>
</dbReference>
<sequence>MKFRLMVVDDDKALRRILANIIENNNLGEIVDEASDGEEAEGKIIALKPDIVLMDLLLPGKDGIEVIHNIKKRGIKTYFIMISQVEAEDLVTQAYKSGIEFFIHKPINTIETIKVISKVEEIIKLKTTFQMVRDTVISIEKPDSEIYVNRNTSRIDFLLADLGILGEAGSEDIRITIENYDSLKDNINNLQDLYEFLHNYYISKGKKKSSDSKAIEMRIRRAITKALQNIASMGTENYDSEQFLRYAPILFDFKEIKKEMDYVRGKSKKGGKINIKKFIEGSILLCKE</sequence>
<evidence type="ECO:0000256" key="2">
    <source>
        <dbReference type="ARBA" id="ARBA00024867"/>
    </source>
</evidence>
<evidence type="ECO:0000313" key="6">
    <source>
        <dbReference type="Proteomes" id="UP000662904"/>
    </source>
</evidence>
<dbReference type="Pfam" id="PF08664">
    <property type="entry name" value="YcbB"/>
    <property type="match status" value="1"/>
</dbReference>
<dbReference type="EMBL" id="CP059066">
    <property type="protein sequence ID" value="QSQ10249.1"/>
    <property type="molecule type" value="Genomic_DNA"/>
</dbReference>
<dbReference type="Proteomes" id="UP000662904">
    <property type="component" value="Chromosome"/>
</dbReference>
<dbReference type="KEGG" id="kme:H0A61_02649"/>
<keyword evidence="3" id="KW-0597">Phosphoprotein</keyword>
<evidence type="ECO:0000313" key="5">
    <source>
        <dbReference type="EMBL" id="QSQ10249.1"/>
    </source>
</evidence>
<dbReference type="Pfam" id="PF00072">
    <property type="entry name" value="Response_reg"/>
    <property type="match status" value="1"/>
</dbReference>
<organism evidence="5 6">
    <name type="scientific">Koleobacter methoxysyntrophicus</name>
    <dbReference type="NCBI Taxonomy" id="2751313"/>
    <lineage>
        <taxon>Bacteria</taxon>
        <taxon>Bacillati</taxon>
        <taxon>Bacillota</taxon>
        <taxon>Clostridia</taxon>
        <taxon>Koleobacterales</taxon>
        <taxon>Koleobacteraceae</taxon>
        <taxon>Koleobacter</taxon>
    </lineage>
</organism>
<dbReference type="AlphaFoldDB" id="A0A8A0RRW1"/>
<feature type="domain" description="Response regulatory" evidence="4">
    <location>
        <begin position="4"/>
        <end position="120"/>
    </location>
</feature>
<dbReference type="SMART" id="SM00448">
    <property type="entry name" value="REC"/>
    <property type="match status" value="1"/>
</dbReference>
<reference evidence="5" key="1">
    <citation type="submission" date="2020-07" db="EMBL/GenBank/DDBJ databases">
        <title>Koleobacter methoxysyntrophicus gen. nov., sp. nov., a novel anaerobic bacterium isolated from deep subsurface oil field and proposal of Koleobacterales ord. nov. in the phylum Firmicutes.</title>
        <authorList>
            <person name="Sakamoto S."/>
            <person name="Tamaki H."/>
        </authorList>
    </citation>
    <scope>NUCLEOTIDE SEQUENCE</scope>
    <source>
        <strain evidence="5">NRmbB1</strain>
    </source>
</reference>
<dbReference type="InterPro" id="IPR013972">
    <property type="entry name" value="YcbB"/>
</dbReference>
<dbReference type="PANTHER" id="PTHR43228">
    <property type="entry name" value="TWO-COMPONENT RESPONSE REGULATOR"/>
    <property type="match status" value="1"/>
</dbReference>
<evidence type="ECO:0000256" key="3">
    <source>
        <dbReference type="PROSITE-ProRule" id="PRU00169"/>
    </source>
</evidence>
<proteinExistence type="predicted"/>
<evidence type="ECO:0000256" key="1">
    <source>
        <dbReference type="ARBA" id="ARBA00018672"/>
    </source>
</evidence>